<dbReference type="InParanoid" id="A0A2H3D6E8"/>
<proteinExistence type="predicted"/>
<protein>
    <submittedName>
        <fullName evidence="1">Uncharacterized protein</fullName>
    </submittedName>
</protein>
<dbReference type="EMBL" id="KZ293669">
    <property type="protein sequence ID" value="PBK89334.1"/>
    <property type="molecule type" value="Genomic_DNA"/>
</dbReference>
<keyword evidence="2" id="KW-1185">Reference proteome</keyword>
<evidence type="ECO:0000313" key="2">
    <source>
        <dbReference type="Proteomes" id="UP000217790"/>
    </source>
</evidence>
<dbReference type="AlphaFoldDB" id="A0A2H3D6E8"/>
<sequence length="94" mass="10439">MLFVLSYLIDHIPSFTACVITDQMRVLNTAFSDTGLSYVLARTTRTVKSDWFNNAGPDNSQSQTAMKKALRHGGKVNLNTYTVGSVCSQLMLFE</sequence>
<organism evidence="1 2">
    <name type="scientific">Armillaria gallica</name>
    <name type="common">Bulbous honey fungus</name>
    <name type="synonym">Armillaria bulbosa</name>
    <dbReference type="NCBI Taxonomy" id="47427"/>
    <lineage>
        <taxon>Eukaryota</taxon>
        <taxon>Fungi</taxon>
        <taxon>Dikarya</taxon>
        <taxon>Basidiomycota</taxon>
        <taxon>Agaricomycotina</taxon>
        <taxon>Agaricomycetes</taxon>
        <taxon>Agaricomycetidae</taxon>
        <taxon>Agaricales</taxon>
        <taxon>Marasmiineae</taxon>
        <taxon>Physalacriaceae</taxon>
        <taxon>Armillaria</taxon>
    </lineage>
</organism>
<reference evidence="2" key="1">
    <citation type="journal article" date="2017" name="Nat. Ecol. Evol.">
        <title>Genome expansion and lineage-specific genetic innovations in the forest pathogenic fungi Armillaria.</title>
        <authorList>
            <person name="Sipos G."/>
            <person name="Prasanna A.N."/>
            <person name="Walter M.C."/>
            <person name="O'Connor E."/>
            <person name="Balint B."/>
            <person name="Krizsan K."/>
            <person name="Kiss B."/>
            <person name="Hess J."/>
            <person name="Varga T."/>
            <person name="Slot J."/>
            <person name="Riley R."/>
            <person name="Boka B."/>
            <person name="Rigling D."/>
            <person name="Barry K."/>
            <person name="Lee J."/>
            <person name="Mihaltcheva S."/>
            <person name="LaButti K."/>
            <person name="Lipzen A."/>
            <person name="Waldron R."/>
            <person name="Moloney N.M."/>
            <person name="Sperisen C."/>
            <person name="Kredics L."/>
            <person name="Vagvoelgyi C."/>
            <person name="Patrignani A."/>
            <person name="Fitzpatrick D."/>
            <person name="Nagy I."/>
            <person name="Doyle S."/>
            <person name="Anderson J.B."/>
            <person name="Grigoriev I.V."/>
            <person name="Gueldener U."/>
            <person name="Muensterkoetter M."/>
            <person name="Nagy L.G."/>
        </authorList>
    </citation>
    <scope>NUCLEOTIDE SEQUENCE [LARGE SCALE GENOMIC DNA]</scope>
    <source>
        <strain evidence="2">Ar21-2</strain>
    </source>
</reference>
<name>A0A2H3D6E8_ARMGA</name>
<dbReference type="Proteomes" id="UP000217790">
    <property type="component" value="Unassembled WGS sequence"/>
</dbReference>
<dbReference type="OrthoDB" id="536211at2759"/>
<evidence type="ECO:0000313" key="1">
    <source>
        <dbReference type="EMBL" id="PBK89334.1"/>
    </source>
</evidence>
<accession>A0A2H3D6E8</accession>
<gene>
    <name evidence="1" type="ORF">ARMGADRAFT_341065</name>
</gene>